<organism evidence="2 3">
    <name type="scientific">Corynebacterium coyleae</name>
    <dbReference type="NCBI Taxonomy" id="53374"/>
    <lineage>
        <taxon>Bacteria</taxon>
        <taxon>Bacillati</taxon>
        <taxon>Actinomycetota</taxon>
        <taxon>Actinomycetes</taxon>
        <taxon>Mycobacteriales</taxon>
        <taxon>Corynebacteriaceae</taxon>
        <taxon>Corynebacterium</taxon>
    </lineage>
</organism>
<protein>
    <recommendedName>
        <fullName evidence="4">Transposase</fullName>
    </recommendedName>
</protein>
<feature type="compositionally biased region" description="Polar residues" evidence="1">
    <location>
        <begin position="1"/>
        <end position="12"/>
    </location>
</feature>
<feature type="region of interest" description="Disordered" evidence="1">
    <location>
        <begin position="1"/>
        <end position="32"/>
    </location>
</feature>
<dbReference type="EMBL" id="CP077302">
    <property type="protein sequence ID" value="QXB18939.1"/>
    <property type="molecule type" value="Genomic_DNA"/>
</dbReference>
<evidence type="ECO:0008006" key="4">
    <source>
        <dbReference type="Google" id="ProtNLM"/>
    </source>
</evidence>
<evidence type="ECO:0000256" key="1">
    <source>
        <dbReference type="SAM" id="MobiDB-lite"/>
    </source>
</evidence>
<keyword evidence="3" id="KW-1185">Reference proteome</keyword>
<dbReference type="Proteomes" id="UP000683520">
    <property type="component" value="Chromosome"/>
</dbReference>
<evidence type="ECO:0000313" key="2">
    <source>
        <dbReference type="EMBL" id="QXB18939.1"/>
    </source>
</evidence>
<proteinExistence type="predicted"/>
<name>A0ABX8KYR5_9CORY</name>
<reference evidence="2 3" key="1">
    <citation type="submission" date="2021-06" db="EMBL/GenBank/DDBJ databases">
        <title>FDA dAtabase for Regulatory Grade micrObial Sequences (FDA-ARGOS): Supporting development and validation of Infectious Disease Dx tests.</title>
        <authorList>
            <person name="Sproer C."/>
            <person name="Gronow S."/>
            <person name="Severitt S."/>
            <person name="Schroder I."/>
            <person name="Tallon L."/>
            <person name="Sadzewicz L."/>
            <person name="Zhao X."/>
            <person name="Boylan J."/>
            <person name="Ott S."/>
            <person name="Bowen H."/>
            <person name="Vavikolanu K."/>
            <person name="Mehta A."/>
            <person name="Aluvathingal J."/>
            <person name="Nadendla S."/>
            <person name="Lowell S."/>
            <person name="Myers T."/>
            <person name="Yan Y."/>
        </authorList>
    </citation>
    <scope>NUCLEOTIDE SEQUENCE [LARGE SCALE GENOMIC DNA]</scope>
    <source>
        <strain evidence="2 3">FDAARGOS 1425</strain>
    </source>
</reference>
<accession>A0ABX8KYR5</accession>
<gene>
    <name evidence="2" type="ORF">I6L55_02205</name>
</gene>
<sequence>MNVRNTTKTPHYQQEHQEHVPRTKLPTENAQPAPAPIRARLSQPVHGWTSTDITITGHRTKRGKERVTIYAHMPNGLYVALEIQNRHVYNLADSIIDAMEGINA</sequence>
<dbReference type="GeneID" id="92748988"/>
<dbReference type="RefSeq" id="WP_092100551.1">
    <property type="nucleotide sequence ID" value="NZ_CP077302.1"/>
</dbReference>
<evidence type="ECO:0000313" key="3">
    <source>
        <dbReference type="Proteomes" id="UP000683520"/>
    </source>
</evidence>